<evidence type="ECO:0000313" key="1">
    <source>
        <dbReference type="EMBL" id="COW83054.1"/>
    </source>
</evidence>
<reference evidence="1 2" key="1">
    <citation type="submission" date="2015-03" db="EMBL/GenBank/DDBJ databases">
        <authorList>
            <consortium name="Pathogen Informatics"/>
        </authorList>
    </citation>
    <scope>NUCLEOTIDE SEQUENCE [LARGE SCALE GENOMIC DNA]</scope>
    <source>
        <strain evidence="1 2">P00601463</strain>
    </source>
</reference>
<evidence type="ECO:0000313" key="2">
    <source>
        <dbReference type="Proteomes" id="UP000048600"/>
    </source>
</evidence>
<proteinExistence type="predicted"/>
<accession>A0A655JFA1</accession>
<dbReference type="AlphaFoldDB" id="A0A655JFA1"/>
<dbReference type="EMBL" id="CHKL01000464">
    <property type="protein sequence ID" value="COW83054.1"/>
    <property type="molecule type" value="Genomic_DNA"/>
</dbReference>
<protein>
    <submittedName>
        <fullName evidence="1">Uncharacterized protein</fullName>
    </submittedName>
</protein>
<dbReference type="Proteomes" id="UP000048600">
    <property type="component" value="Unassembled WGS sequence"/>
</dbReference>
<name>A0A655JFA1_MYCTX</name>
<gene>
    <name evidence="1" type="ORF">ERS007741_03237</name>
</gene>
<sequence length="39" mass="4104">MDNPNAVAVIHIVVMPPTVAIIKPPMAGPTIKARLRIAS</sequence>
<organism evidence="1 2">
    <name type="scientific">Mycobacterium tuberculosis</name>
    <dbReference type="NCBI Taxonomy" id="1773"/>
    <lineage>
        <taxon>Bacteria</taxon>
        <taxon>Bacillati</taxon>
        <taxon>Actinomycetota</taxon>
        <taxon>Actinomycetes</taxon>
        <taxon>Mycobacteriales</taxon>
        <taxon>Mycobacteriaceae</taxon>
        <taxon>Mycobacterium</taxon>
        <taxon>Mycobacterium tuberculosis complex</taxon>
    </lineage>
</organism>